<keyword evidence="3" id="KW-1185">Reference proteome</keyword>
<dbReference type="Proteomes" id="UP001597351">
    <property type="component" value="Unassembled WGS sequence"/>
</dbReference>
<dbReference type="RefSeq" id="WP_343915228.1">
    <property type="nucleotide sequence ID" value="NZ_BAAAJT010000002.1"/>
</dbReference>
<comment type="caution">
    <text evidence="2">The sequence shown here is derived from an EMBL/GenBank/DDBJ whole genome shotgun (WGS) entry which is preliminary data.</text>
</comment>
<dbReference type="SUPFAM" id="SSF55729">
    <property type="entry name" value="Acyl-CoA N-acyltransferases (Nat)"/>
    <property type="match status" value="1"/>
</dbReference>
<protein>
    <submittedName>
        <fullName evidence="2">GNAT family protein</fullName>
    </submittedName>
</protein>
<dbReference type="InterPro" id="IPR051531">
    <property type="entry name" value="N-acetyltransferase"/>
</dbReference>
<dbReference type="InterPro" id="IPR000182">
    <property type="entry name" value="GNAT_dom"/>
</dbReference>
<dbReference type="EMBL" id="JBHUGD010000001">
    <property type="protein sequence ID" value="MFD1945861.1"/>
    <property type="molecule type" value="Genomic_DNA"/>
</dbReference>
<evidence type="ECO:0000259" key="1">
    <source>
        <dbReference type="PROSITE" id="PS51186"/>
    </source>
</evidence>
<dbReference type="PANTHER" id="PTHR43792">
    <property type="entry name" value="GNAT FAMILY, PUTATIVE (AFU_ORTHOLOGUE AFUA_3G00765)-RELATED-RELATED"/>
    <property type="match status" value="1"/>
</dbReference>
<dbReference type="InterPro" id="IPR016181">
    <property type="entry name" value="Acyl_CoA_acyltransferase"/>
</dbReference>
<name>A0ABW4TIZ5_9ACTN</name>
<reference evidence="3" key="1">
    <citation type="journal article" date="2019" name="Int. J. Syst. Evol. Microbiol.">
        <title>The Global Catalogue of Microorganisms (GCM) 10K type strain sequencing project: providing services to taxonomists for standard genome sequencing and annotation.</title>
        <authorList>
            <consortium name="The Broad Institute Genomics Platform"/>
            <consortium name="The Broad Institute Genome Sequencing Center for Infectious Disease"/>
            <person name="Wu L."/>
            <person name="Ma J."/>
        </authorList>
    </citation>
    <scope>NUCLEOTIDE SEQUENCE [LARGE SCALE GENOMIC DNA]</scope>
    <source>
        <strain evidence="3">CGMCC 1.12477</strain>
    </source>
</reference>
<dbReference type="Pfam" id="PF13302">
    <property type="entry name" value="Acetyltransf_3"/>
    <property type="match status" value="1"/>
</dbReference>
<accession>A0ABW4TIZ5</accession>
<evidence type="ECO:0000313" key="2">
    <source>
        <dbReference type="EMBL" id="MFD1945861.1"/>
    </source>
</evidence>
<feature type="domain" description="N-acetyltransferase" evidence="1">
    <location>
        <begin position="6"/>
        <end position="175"/>
    </location>
</feature>
<organism evidence="2 3">
    <name type="scientific">Nocardioides aestuarii</name>
    <dbReference type="NCBI Taxonomy" id="252231"/>
    <lineage>
        <taxon>Bacteria</taxon>
        <taxon>Bacillati</taxon>
        <taxon>Actinomycetota</taxon>
        <taxon>Actinomycetes</taxon>
        <taxon>Propionibacteriales</taxon>
        <taxon>Nocardioidaceae</taxon>
        <taxon>Nocardioides</taxon>
    </lineage>
</organism>
<dbReference type="PROSITE" id="PS51186">
    <property type="entry name" value="GNAT"/>
    <property type="match status" value="1"/>
</dbReference>
<dbReference type="Gene3D" id="3.40.630.30">
    <property type="match status" value="1"/>
</dbReference>
<gene>
    <name evidence="2" type="ORF">ACFSDE_03580</name>
</gene>
<proteinExistence type="predicted"/>
<sequence>MTIPGPELTPPTPALAEQVLGWRSHPEVLRWFLMQEVDADEVRDWFTSYDGTDGHLVVATLDGRAVGTASVRVADGMGQQGHEPEFVRREGWIGYTVDPAYAGRGVGTALARDALANAFGRLGLRRVQAGCFAANTASWKVMEKLGMRREQHGVRDSFHAEHGWVDGYTYAILAEEWEQGGH</sequence>
<evidence type="ECO:0000313" key="3">
    <source>
        <dbReference type="Proteomes" id="UP001597351"/>
    </source>
</evidence>
<dbReference type="CDD" id="cd04301">
    <property type="entry name" value="NAT_SF"/>
    <property type="match status" value="1"/>
</dbReference>